<proteinExistence type="predicted"/>
<evidence type="ECO:0000313" key="2">
    <source>
        <dbReference type="EMBL" id="CAA9330599.1"/>
    </source>
</evidence>
<feature type="region of interest" description="Disordered" evidence="1">
    <location>
        <begin position="1"/>
        <end position="50"/>
    </location>
</feature>
<dbReference type="EMBL" id="CADCUF010000126">
    <property type="protein sequence ID" value="CAA9330599.1"/>
    <property type="molecule type" value="Genomic_DNA"/>
</dbReference>
<gene>
    <name evidence="2" type="ORF">AVDCRST_MAG24-792</name>
</gene>
<dbReference type="AlphaFoldDB" id="A0A6J4LFA6"/>
<evidence type="ECO:0000256" key="1">
    <source>
        <dbReference type="SAM" id="MobiDB-lite"/>
    </source>
</evidence>
<feature type="non-terminal residue" evidence="2">
    <location>
        <position position="50"/>
    </location>
</feature>
<organism evidence="2">
    <name type="scientific">uncultured Nocardioidaceae bacterium</name>
    <dbReference type="NCBI Taxonomy" id="253824"/>
    <lineage>
        <taxon>Bacteria</taxon>
        <taxon>Bacillati</taxon>
        <taxon>Actinomycetota</taxon>
        <taxon>Actinomycetes</taxon>
        <taxon>Propionibacteriales</taxon>
        <taxon>Nocardioidaceae</taxon>
        <taxon>environmental samples</taxon>
    </lineage>
</organism>
<feature type="compositionally biased region" description="Basic residues" evidence="1">
    <location>
        <begin position="19"/>
        <end position="34"/>
    </location>
</feature>
<sequence>CPGAAPQGPRRARPGPGHRGGRRPRAGRGHRRDRRPAGRLPAGARQPTCV</sequence>
<reference evidence="2" key="1">
    <citation type="submission" date="2020-02" db="EMBL/GenBank/DDBJ databases">
        <authorList>
            <person name="Meier V. D."/>
        </authorList>
    </citation>
    <scope>NUCLEOTIDE SEQUENCE</scope>
    <source>
        <strain evidence="2">AVDCRST_MAG24</strain>
    </source>
</reference>
<accession>A0A6J4LFA6</accession>
<name>A0A6J4LFA6_9ACTN</name>
<protein>
    <submittedName>
        <fullName evidence="2">Uncharacterized protein</fullName>
    </submittedName>
</protein>
<feature type="compositionally biased region" description="Low complexity" evidence="1">
    <location>
        <begin position="38"/>
        <end position="50"/>
    </location>
</feature>
<feature type="non-terminal residue" evidence="2">
    <location>
        <position position="1"/>
    </location>
</feature>